<dbReference type="Proteomes" id="UP000559256">
    <property type="component" value="Unassembled WGS sequence"/>
</dbReference>
<reference evidence="2 3" key="1">
    <citation type="journal article" date="2020" name="ISME J.">
        <title>Uncovering the hidden diversity of litter-decomposition mechanisms in mushroom-forming fungi.</title>
        <authorList>
            <person name="Floudas D."/>
            <person name="Bentzer J."/>
            <person name="Ahren D."/>
            <person name="Johansson T."/>
            <person name="Persson P."/>
            <person name="Tunlid A."/>
        </authorList>
    </citation>
    <scope>NUCLEOTIDE SEQUENCE [LARGE SCALE GENOMIC DNA]</scope>
    <source>
        <strain evidence="2 3">CBS 291.85</strain>
    </source>
</reference>
<protein>
    <submittedName>
        <fullName evidence="2">Uncharacterized protein</fullName>
    </submittedName>
</protein>
<sequence length="128" mass="13556">MSVSPTNTPAPTSTTPPPSDSKTNAVNLSSHYIPVTVSVKPSHTIQQLHVHPHRFVKTKSQQEPKCAPECSVAKRNRKLAEALGINVTLGNSGGGSGFGNVVYNGELVAFRRAVHDKFLGGLNKASAE</sequence>
<proteinExistence type="predicted"/>
<feature type="region of interest" description="Disordered" evidence="1">
    <location>
        <begin position="1"/>
        <end position="25"/>
    </location>
</feature>
<name>A0A8H5C8D0_9AGAR</name>
<keyword evidence="3" id="KW-1185">Reference proteome</keyword>
<dbReference type="EMBL" id="JAACJM010000220">
    <property type="protein sequence ID" value="KAF5336813.1"/>
    <property type="molecule type" value="Genomic_DNA"/>
</dbReference>
<comment type="caution">
    <text evidence="2">The sequence shown here is derived from an EMBL/GenBank/DDBJ whole genome shotgun (WGS) entry which is preliminary data.</text>
</comment>
<accession>A0A8H5C8D0</accession>
<feature type="compositionally biased region" description="Low complexity" evidence="1">
    <location>
        <begin position="1"/>
        <end position="13"/>
    </location>
</feature>
<dbReference type="AlphaFoldDB" id="A0A8H5C8D0"/>
<dbReference type="OrthoDB" id="6512771at2759"/>
<evidence type="ECO:0000313" key="2">
    <source>
        <dbReference type="EMBL" id="KAF5336813.1"/>
    </source>
</evidence>
<evidence type="ECO:0000256" key="1">
    <source>
        <dbReference type="SAM" id="MobiDB-lite"/>
    </source>
</evidence>
<organism evidence="2 3">
    <name type="scientific">Tetrapyrgos nigripes</name>
    <dbReference type="NCBI Taxonomy" id="182062"/>
    <lineage>
        <taxon>Eukaryota</taxon>
        <taxon>Fungi</taxon>
        <taxon>Dikarya</taxon>
        <taxon>Basidiomycota</taxon>
        <taxon>Agaricomycotina</taxon>
        <taxon>Agaricomycetes</taxon>
        <taxon>Agaricomycetidae</taxon>
        <taxon>Agaricales</taxon>
        <taxon>Marasmiineae</taxon>
        <taxon>Marasmiaceae</taxon>
        <taxon>Tetrapyrgos</taxon>
    </lineage>
</organism>
<evidence type="ECO:0000313" key="3">
    <source>
        <dbReference type="Proteomes" id="UP000559256"/>
    </source>
</evidence>
<gene>
    <name evidence="2" type="ORF">D9758_015840</name>
</gene>